<feature type="transmembrane region" description="Helical" evidence="1">
    <location>
        <begin position="90"/>
        <end position="111"/>
    </location>
</feature>
<feature type="transmembrane region" description="Helical" evidence="1">
    <location>
        <begin position="389"/>
        <end position="406"/>
    </location>
</feature>
<protein>
    <recommendedName>
        <fullName evidence="3">Glycosyltransferase RgtA/B/C/D-like domain-containing protein</fullName>
    </recommendedName>
</protein>
<evidence type="ECO:0000256" key="1">
    <source>
        <dbReference type="SAM" id="Phobius"/>
    </source>
</evidence>
<dbReference type="HOGENOM" id="CLU_551951_0_0_0"/>
<feature type="transmembrane region" description="Helical" evidence="1">
    <location>
        <begin position="189"/>
        <end position="206"/>
    </location>
</feature>
<dbReference type="EMBL" id="CP000473">
    <property type="protein sequence ID" value="ABJ83152.1"/>
    <property type="molecule type" value="Genomic_DNA"/>
</dbReference>
<feature type="transmembrane region" description="Helical" evidence="1">
    <location>
        <begin position="12"/>
        <end position="34"/>
    </location>
</feature>
<evidence type="ECO:0000313" key="2">
    <source>
        <dbReference type="EMBL" id="ABJ83152.1"/>
    </source>
</evidence>
<gene>
    <name evidence="2" type="ordered locus">Acid_2162</name>
</gene>
<name>Q026B7_SOLUE</name>
<feature type="transmembrane region" description="Helical" evidence="1">
    <location>
        <begin position="454"/>
        <end position="474"/>
    </location>
</feature>
<sequence length="494" mass="55149">MRLMRSVDRQLSNRTVCLVVAAAFILSRCIYYWAGVRFDMAPLQFYIQIIDPVLLRDALWQSLFYLRTQPPGFNLFVGAVMHVSPGHLNAAFHATYLILGLILAVSLSILLNRMLANSFLAAVIAIVFVVSPVTVLYENLLFYEYPLAVLFCLAALFLHRYATGGRKVDGIALFTALAAIGLTRVVFHLVWFALIVSLLLYVLPLLRRRTLLCAVMPAAVLSIVYVKSLIVFGLLTPGSDVYAPLSFAGMNIPPSPDPLLELVRKGTVSPILLHFWDFENPALLKVVPLPPRTGVPILDERLKSSGRINADSLWMAAVGKQVRKDDVVLLCNFPKVALRTVFRNIKRFCLPADSGWPFDGREDYPNKQALKLPLKVSDSLTAGKLPGSNHPFLSYLMTPFLLSYGIRRLTRKLKLEVSRPAAVARNLVIGFAVGNIVYFASVMIFLNYADQNRYRFEMSTLFVLLFGLWSSSLVKEFRRSRMARASASASSLTP</sequence>
<keyword evidence="1" id="KW-1133">Transmembrane helix</keyword>
<feature type="transmembrane region" description="Helical" evidence="1">
    <location>
        <begin position="213"/>
        <end position="235"/>
    </location>
</feature>
<reference evidence="2" key="1">
    <citation type="submission" date="2006-10" db="EMBL/GenBank/DDBJ databases">
        <title>Complete sequence of Solibacter usitatus Ellin6076.</title>
        <authorList>
            <consortium name="US DOE Joint Genome Institute"/>
            <person name="Copeland A."/>
            <person name="Lucas S."/>
            <person name="Lapidus A."/>
            <person name="Barry K."/>
            <person name="Detter J.C."/>
            <person name="Glavina del Rio T."/>
            <person name="Hammon N."/>
            <person name="Israni S."/>
            <person name="Dalin E."/>
            <person name="Tice H."/>
            <person name="Pitluck S."/>
            <person name="Thompson L.S."/>
            <person name="Brettin T."/>
            <person name="Bruce D."/>
            <person name="Han C."/>
            <person name="Tapia R."/>
            <person name="Gilna P."/>
            <person name="Schmutz J."/>
            <person name="Larimer F."/>
            <person name="Land M."/>
            <person name="Hauser L."/>
            <person name="Kyrpides N."/>
            <person name="Mikhailova N."/>
            <person name="Janssen P.H."/>
            <person name="Kuske C.R."/>
            <person name="Richardson P."/>
        </authorList>
    </citation>
    <scope>NUCLEOTIDE SEQUENCE</scope>
    <source>
        <strain evidence="2">Ellin6076</strain>
    </source>
</reference>
<keyword evidence="1" id="KW-0812">Transmembrane</keyword>
<keyword evidence="1" id="KW-0472">Membrane</keyword>
<feature type="transmembrane region" description="Helical" evidence="1">
    <location>
        <begin position="427"/>
        <end position="448"/>
    </location>
</feature>
<dbReference type="KEGG" id="sus:Acid_2162"/>
<accession>Q026B7</accession>
<dbReference type="eggNOG" id="ENOG5032VZR">
    <property type="taxonomic scope" value="Bacteria"/>
</dbReference>
<dbReference type="AlphaFoldDB" id="Q026B7"/>
<evidence type="ECO:0008006" key="3">
    <source>
        <dbReference type="Google" id="ProtNLM"/>
    </source>
</evidence>
<dbReference type="InParanoid" id="Q026B7"/>
<feature type="transmembrane region" description="Helical" evidence="1">
    <location>
        <begin position="118"/>
        <end position="137"/>
    </location>
</feature>
<organism evidence="2">
    <name type="scientific">Solibacter usitatus (strain Ellin6076)</name>
    <dbReference type="NCBI Taxonomy" id="234267"/>
    <lineage>
        <taxon>Bacteria</taxon>
        <taxon>Pseudomonadati</taxon>
        <taxon>Acidobacteriota</taxon>
        <taxon>Terriglobia</taxon>
        <taxon>Bryobacterales</taxon>
        <taxon>Solibacteraceae</taxon>
        <taxon>Candidatus Solibacter</taxon>
    </lineage>
</organism>
<proteinExistence type="predicted"/>